<evidence type="ECO:0000256" key="1">
    <source>
        <dbReference type="SAM" id="MobiDB-lite"/>
    </source>
</evidence>
<proteinExistence type="predicted"/>
<gene>
    <name evidence="2" type="ORF">PLOB_00022776</name>
</gene>
<dbReference type="PANTHER" id="PTHR46704:SF1">
    <property type="entry name" value="TELOMERE LENGTH REGULATION PROTEIN TEL2 HOMOLOG"/>
    <property type="match status" value="1"/>
</dbReference>
<reference evidence="2 3" key="1">
    <citation type="submission" date="2022-05" db="EMBL/GenBank/DDBJ databases">
        <authorList>
            <consortium name="Genoscope - CEA"/>
            <person name="William W."/>
        </authorList>
    </citation>
    <scope>NUCLEOTIDE SEQUENCE [LARGE SCALE GENOMIC DNA]</scope>
</reference>
<keyword evidence="3" id="KW-1185">Reference proteome</keyword>
<sequence>MKALPLIWKFPEQYKKHVVIPGPFHTGMNYFGMVTGNKCKGSGYSEILLEAELVTTGCLNSVLKGKAYAKALFFLKTVSEAMQRLLFERFAEEEDVEANSPVPLLNLVQNCNRENLDLVSQDPATLTILEKYTTYEDRVRNGHLGKTATFWMSVIEHARLIFMLQYAVKTNNFHLFHKCNGDMADLFFAYDGPNYSRYLVWLDMFLTNIDKSHPGAKELLMKGGIAVARSLIPGALSAVDKTMEETFMKFSKSAGGFVGLFSMFGAYQRWCRTTSTRAQYFEKMLDMCDLIDDSDCPKAGKHRELERAEIKKSEDAVQRTMSAVRNFTNPFSIPDKDHLYSLASGAPVIQYREQSDLAFMLLIKSQCLDEPIDIGELMSYSLTPVPHSLGTPDGFFNKTNKAAMLHYLIDDTPEEVVVPANSMYIQDGNALFHALKNLPPTFGEICLKVLDQMVAKTNFVFSTDSYHPDSIKSQERLRRGFSQRYIVDGQATRKPVDFKLFLANEDNKLQLCQLLLRVWGSKAAASRLEKCGSAVAVVEGKAYQLETIKGDVMMREIEELKSNQEETDTRVVLYLNYAVKLGYKSAVVRTPDSDIFFILLHYAHSIPITIYLDTGSGKHRQVINISELAESKGAEYCTALLGLYVFTGEDVTSAFKGKGKVGPLKKLQKNPRYHDTFGKLGDKWLVDEELIDELEAFTCLIYGQTREKSVNSVRSIMLKKMVDENEELSMRSKVDLSRLPPCRDNLVPHIDRVNYRIANYKRAHQAIFWHPNPYESRQGWEKTEEGVLEPVWSCGPILPPSLVDLLVKTAEEMEDVADEEGQEIEYEELLSDDE</sequence>
<feature type="region of interest" description="Disordered" evidence="1">
    <location>
        <begin position="814"/>
        <end position="834"/>
    </location>
</feature>
<evidence type="ECO:0000313" key="2">
    <source>
        <dbReference type="EMBL" id="CAH3114863.1"/>
    </source>
</evidence>
<accession>A0ABN8NNQ7</accession>
<name>A0ABN8NNQ7_9CNID</name>
<dbReference type="EMBL" id="CALNXK010000027">
    <property type="protein sequence ID" value="CAH3114863.1"/>
    <property type="molecule type" value="Genomic_DNA"/>
</dbReference>
<dbReference type="PANTHER" id="PTHR46704">
    <property type="entry name" value="CXC DOMAIN-CONTAINING PROTEIN-RELATED"/>
    <property type="match status" value="1"/>
</dbReference>
<dbReference type="Proteomes" id="UP001159405">
    <property type="component" value="Unassembled WGS sequence"/>
</dbReference>
<evidence type="ECO:0000313" key="3">
    <source>
        <dbReference type="Proteomes" id="UP001159405"/>
    </source>
</evidence>
<comment type="caution">
    <text evidence="2">The sequence shown here is derived from an EMBL/GenBank/DDBJ whole genome shotgun (WGS) entry which is preliminary data.</text>
</comment>
<protein>
    <submittedName>
        <fullName evidence="2">Uncharacterized protein</fullName>
    </submittedName>
</protein>
<organism evidence="2 3">
    <name type="scientific">Porites lobata</name>
    <dbReference type="NCBI Taxonomy" id="104759"/>
    <lineage>
        <taxon>Eukaryota</taxon>
        <taxon>Metazoa</taxon>
        <taxon>Cnidaria</taxon>
        <taxon>Anthozoa</taxon>
        <taxon>Hexacorallia</taxon>
        <taxon>Scleractinia</taxon>
        <taxon>Fungiina</taxon>
        <taxon>Poritidae</taxon>
        <taxon>Porites</taxon>
    </lineage>
</organism>